<evidence type="ECO:0000256" key="4">
    <source>
        <dbReference type="ARBA" id="ARBA00010136"/>
    </source>
</evidence>
<evidence type="ECO:0000256" key="3">
    <source>
        <dbReference type="ARBA" id="ARBA00004609"/>
    </source>
</evidence>
<dbReference type="FunFam" id="2.60.40.1910:FF:000008">
    <property type="entry name" value="Aminopeptidase"/>
    <property type="match status" value="1"/>
</dbReference>
<dbReference type="InterPro" id="IPR024571">
    <property type="entry name" value="ERAP1-like_C_dom"/>
</dbReference>
<dbReference type="Pfam" id="PF01433">
    <property type="entry name" value="Peptidase_M1"/>
    <property type="match status" value="1"/>
</dbReference>
<evidence type="ECO:0000256" key="15">
    <source>
        <dbReference type="ARBA" id="ARBA00023136"/>
    </source>
</evidence>
<dbReference type="GO" id="GO:0005615">
    <property type="term" value="C:extracellular space"/>
    <property type="evidence" value="ECO:0007669"/>
    <property type="project" value="TreeGrafter"/>
</dbReference>
<dbReference type="InterPro" id="IPR014782">
    <property type="entry name" value="Peptidase_M1_dom"/>
</dbReference>
<evidence type="ECO:0000313" key="27">
    <source>
        <dbReference type="EMBL" id="CAG9794644.1"/>
    </source>
</evidence>
<dbReference type="SUPFAM" id="SSF55486">
    <property type="entry name" value="Metalloproteases ('zincins'), catalytic domain"/>
    <property type="match status" value="1"/>
</dbReference>
<evidence type="ECO:0000256" key="21">
    <source>
        <dbReference type="PIRSR" id="PIRSR634016-4"/>
    </source>
</evidence>
<dbReference type="InterPro" id="IPR045357">
    <property type="entry name" value="Aminopeptidase_N-like_N"/>
</dbReference>
<keyword evidence="18" id="KW-0449">Lipoprotein</keyword>
<comment type="cofactor">
    <cofactor evidence="20 22">
        <name>Zn(2+)</name>
        <dbReference type="ChEBI" id="CHEBI:29105"/>
    </cofactor>
    <text evidence="20 22">Binds 1 zinc ion per subunit.</text>
</comment>
<evidence type="ECO:0000256" key="18">
    <source>
        <dbReference type="ARBA" id="ARBA00023288"/>
    </source>
</evidence>
<keyword evidence="13" id="KW-1133">Transmembrane helix</keyword>
<dbReference type="GO" id="GO:0098552">
    <property type="term" value="C:side of membrane"/>
    <property type="evidence" value="ECO:0007669"/>
    <property type="project" value="UniProtKB-KW"/>
</dbReference>
<evidence type="ECO:0000256" key="19">
    <source>
        <dbReference type="PIRSR" id="PIRSR634016-1"/>
    </source>
</evidence>
<dbReference type="SUPFAM" id="SSF63737">
    <property type="entry name" value="Leukotriene A4 hydrolase N-terminal domain"/>
    <property type="match status" value="1"/>
</dbReference>
<keyword evidence="28" id="KW-1185">Reference proteome</keyword>
<evidence type="ECO:0000256" key="13">
    <source>
        <dbReference type="ARBA" id="ARBA00022989"/>
    </source>
</evidence>
<dbReference type="EMBL" id="OU893338">
    <property type="protein sequence ID" value="CAG9794644.1"/>
    <property type="molecule type" value="Genomic_DNA"/>
</dbReference>
<feature type="signal peptide" evidence="23">
    <location>
        <begin position="1"/>
        <end position="18"/>
    </location>
</feature>
<keyword evidence="12 20" id="KW-0862">Zinc</keyword>
<dbReference type="InterPro" id="IPR042097">
    <property type="entry name" value="Aminopeptidase_N-like_N_sf"/>
</dbReference>
<keyword evidence="15" id="KW-0472">Membrane</keyword>
<dbReference type="Gene3D" id="2.60.40.1730">
    <property type="entry name" value="tricorn interacting facor f3 domain"/>
    <property type="match status" value="1"/>
</dbReference>
<evidence type="ECO:0000256" key="9">
    <source>
        <dbReference type="ARBA" id="ARBA00022723"/>
    </source>
</evidence>
<dbReference type="Gene3D" id="2.60.40.1910">
    <property type="match status" value="1"/>
</dbReference>
<reference evidence="27" key="2">
    <citation type="submission" date="2022-10" db="EMBL/GenBank/DDBJ databases">
        <authorList>
            <consortium name="ENA_rothamsted_submissions"/>
            <consortium name="culmorum"/>
            <person name="King R."/>
        </authorList>
    </citation>
    <scope>NUCLEOTIDE SEQUENCE</scope>
</reference>
<evidence type="ECO:0000256" key="17">
    <source>
        <dbReference type="ARBA" id="ARBA00023180"/>
    </source>
</evidence>
<proteinExistence type="inferred from homology"/>
<dbReference type="GO" id="GO:0006508">
    <property type="term" value="P:proteolysis"/>
    <property type="evidence" value="ECO:0007669"/>
    <property type="project" value="UniProtKB-KW"/>
</dbReference>
<organism evidence="27 28">
    <name type="scientific">Diatraea saccharalis</name>
    <name type="common">sugarcane borer</name>
    <dbReference type="NCBI Taxonomy" id="40085"/>
    <lineage>
        <taxon>Eukaryota</taxon>
        <taxon>Metazoa</taxon>
        <taxon>Ecdysozoa</taxon>
        <taxon>Arthropoda</taxon>
        <taxon>Hexapoda</taxon>
        <taxon>Insecta</taxon>
        <taxon>Pterygota</taxon>
        <taxon>Neoptera</taxon>
        <taxon>Endopterygota</taxon>
        <taxon>Lepidoptera</taxon>
        <taxon>Glossata</taxon>
        <taxon>Ditrysia</taxon>
        <taxon>Pyraloidea</taxon>
        <taxon>Crambidae</taxon>
        <taxon>Crambinae</taxon>
        <taxon>Diatraea</taxon>
    </lineage>
</organism>
<dbReference type="Pfam" id="PF17900">
    <property type="entry name" value="Peptidase_M1_N"/>
    <property type="match status" value="1"/>
</dbReference>
<dbReference type="GO" id="GO:0005886">
    <property type="term" value="C:plasma membrane"/>
    <property type="evidence" value="ECO:0007669"/>
    <property type="project" value="UniProtKB-SubCell"/>
</dbReference>
<evidence type="ECO:0000256" key="1">
    <source>
        <dbReference type="ARBA" id="ARBA00000098"/>
    </source>
</evidence>
<dbReference type="Gene3D" id="1.10.390.10">
    <property type="entry name" value="Neutral Protease Domain 2"/>
    <property type="match status" value="1"/>
</dbReference>
<dbReference type="CDD" id="cd09601">
    <property type="entry name" value="M1_APN-Q_like"/>
    <property type="match status" value="1"/>
</dbReference>
<dbReference type="GO" id="GO:0043171">
    <property type="term" value="P:peptide catabolic process"/>
    <property type="evidence" value="ECO:0007669"/>
    <property type="project" value="TreeGrafter"/>
</dbReference>
<keyword evidence="5" id="KW-1003">Cell membrane</keyword>
<gene>
    <name evidence="27" type="ORF">DIATSA_LOCUS12003</name>
</gene>
<evidence type="ECO:0000256" key="14">
    <source>
        <dbReference type="ARBA" id="ARBA00023049"/>
    </source>
</evidence>
<dbReference type="InterPro" id="IPR050344">
    <property type="entry name" value="Peptidase_M1_aminopeptidases"/>
</dbReference>
<evidence type="ECO:0000256" key="12">
    <source>
        <dbReference type="ARBA" id="ARBA00022833"/>
    </source>
</evidence>
<evidence type="ECO:0000256" key="6">
    <source>
        <dbReference type="ARBA" id="ARBA00022622"/>
    </source>
</evidence>
<evidence type="ECO:0000256" key="23">
    <source>
        <dbReference type="SAM" id="SignalP"/>
    </source>
</evidence>
<keyword evidence="22" id="KW-0031">Aminopeptidase</keyword>
<dbReference type="Gene3D" id="1.25.50.20">
    <property type="match status" value="1"/>
</dbReference>
<feature type="binding site" evidence="20">
    <location>
        <position position="348"/>
    </location>
    <ligand>
        <name>Zn(2+)</name>
        <dbReference type="ChEBI" id="CHEBI:29105"/>
        <note>catalytic</note>
    </ligand>
</feature>
<comment type="subcellular location">
    <subcellularLocation>
        <location evidence="3">Cell membrane</location>
        <topology evidence="3">Lipid-anchor</topology>
        <topology evidence="3">GPI-anchor</topology>
    </subcellularLocation>
    <subcellularLocation>
        <location evidence="2">Membrane</location>
        <topology evidence="2">Single-pass membrane protein</topology>
    </subcellularLocation>
</comment>
<feature type="chain" id="PRO_5040184047" description="Aminopeptidase" evidence="23">
    <location>
        <begin position="19"/>
        <end position="967"/>
    </location>
</feature>
<dbReference type="Pfam" id="PF11838">
    <property type="entry name" value="ERAP1_C"/>
    <property type="match status" value="1"/>
</dbReference>
<keyword evidence="11 22" id="KW-0378">Hydrolase</keyword>
<keyword evidence="6" id="KW-0336">GPI-anchor</keyword>
<keyword evidence="10 23" id="KW-0732">Signal</keyword>
<dbReference type="InterPro" id="IPR001930">
    <property type="entry name" value="Peptidase_M1"/>
</dbReference>
<feature type="non-terminal residue" evidence="27">
    <location>
        <position position="967"/>
    </location>
</feature>
<feature type="domain" description="ERAP1-like C-terminal" evidence="25">
    <location>
        <begin position="579"/>
        <end position="908"/>
    </location>
</feature>
<sequence length="967" mass="110729">MYWQAAISWLAVFQLVGGSFLLPGDVRPSHYDLRVTYDLDPATNYSYYGVVDILLAANKPTSKIILHAKDFNITSESILISGQQNPPTAKSAIINSTYDFLTITLDRMLDTDVNYTVTIPFYGNLKQGLDGVYISSYVNRLTKVTEYLITTQFEAISARKGFPCFDEPMYKATYRITLGHHKQFTAVSNMPLKSRIEENVLEKYWPWQIVQQKFGKNISQFVWDEFDESVPMSTYLVAFVVSNFSHVESPADLSTTKFRIWARSDAIDQTSYAANIGPRVLTHFEKFFNVSFPLPKQDMFAIPDFSAGAMENWGLITYRETALLYDKQQSSFLNKERVAEVIAHELAHQWFGNLVTMKWWSDLWLNEGFATFMASVGVDAVEPNWRADRSYAVENIMSILKLDALESSHPVSVPIDDPKRISEIFDTISYKKGSTLIRMMTMFLGEDVFKKALHNYLIKYSYKNAEQDDLWHELTHVSHMHGRLAGNMTVKQVMDTWTKQTGYPILTVTRDYTDQSLTIAQKRYLSLSARSGTGSSWWVPLRVLCEADAAAAEDLQWLSDTDGVSSLHQFKHNSQPEQWVLFNYDMLAPYRVNYDKKNWMLLSNALNSDRYTSVPVLGRVQLLSDAFALAWTNRLDYSIALELASYLKRENEVLPLTTGLTALGTIDNVLSRSPEYGAFQKYMRRLITDTYQRAGGLAVKKILNGDNLNSVKLQVMTSQWACRMKVPGCEENAIELFQQWMDTSDPDKENPIPLDLRRTVYCVALRRGSVRHWRFALARMQRANVAAARDKLLGALACTNELWILNQYLEWTITEGSVIRRQDAATVIASITRSTIGYYVAKEFIYDHIAELHKTFRGQANRIGGIVKILLDQFTTQRELDEFNTWREKHATYLSEVKLAVQQAVERAAVNIAWVARHRQHLARLLRDHAIKLQTPHITRWKGQPNFMLSIFAIHNISTAGVTPFRH</sequence>
<evidence type="ECO:0000259" key="25">
    <source>
        <dbReference type="Pfam" id="PF11838"/>
    </source>
</evidence>
<keyword evidence="16" id="KW-1015">Disulfide bond</keyword>
<evidence type="ECO:0000256" key="10">
    <source>
        <dbReference type="ARBA" id="ARBA00022729"/>
    </source>
</evidence>
<keyword evidence="9 20" id="KW-0479">Metal-binding</keyword>
<reference evidence="27" key="1">
    <citation type="submission" date="2021-12" db="EMBL/GenBank/DDBJ databases">
        <authorList>
            <person name="King R."/>
        </authorList>
    </citation>
    <scope>NUCLEOTIDE SEQUENCE</scope>
</reference>
<dbReference type="GO" id="GO:0070006">
    <property type="term" value="F:metalloaminopeptidase activity"/>
    <property type="evidence" value="ECO:0007669"/>
    <property type="project" value="TreeGrafter"/>
</dbReference>
<accession>A0A9N9WIQ4</accession>
<evidence type="ECO:0000256" key="11">
    <source>
        <dbReference type="ARBA" id="ARBA00022801"/>
    </source>
</evidence>
<evidence type="ECO:0000256" key="2">
    <source>
        <dbReference type="ARBA" id="ARBA00004167"/>
    </source>
</evidence>
<dbReference type="GO" id="GO:0042277">
    <property type="term" value="F:peptide binding"/>
    <property type="evidence" value="ECO:0007669"/>
    <property type="project" value="TreeGrafter"/>
</dbReference>
<dbReference type="PANTHER" id="PTHR11533:SF253">
    <property type="entry name" value="AMINOPEPTIDASE-RELATED"/>
    <property type="match status" value="1"/>
</dbReference>
<dbReference type="GO" id="GO:0016285">
    <property type="term" value="F:alanyl aminopeptidase activity"/>
    <property type="evidence" value="ECO:0007669"/>
    <property type="project" value="UniProtKB-EC"/>
</dbReference>
<dbReference type="PANTHER" id="PTHR11533">
    <property type="entry name" value="PROTEASE M1 ZINC METALLOPROTEASE"/>
    <property type="match status" value="1"/>
</dbReference>
<dbReference type="EC" id="3.4.11.-" evidence="22"/>
<feature type="binding site" evidence="20">
    <location>
        <position position="367"/>
    </location>
    <ligand>
        <name>Zn(2+)</name>
        <dbReference type="ChEBI" id="CHEBI:29105"/>
        <note>catalytic</note>
    </ligand>
</feature>
<dbReference type="AlphaFoldDB" id="A0A9N9WIQ4"/>
<dbReference type="OrthoDB" id="510539at2759"/>
<evidence type="ECO:0000313" key="28">
    <source>
        <dbReference type="Proteomes" id="UP001153714"/>
    </source>
</evidence>
<comment type="similarity">
    <text evidence="4 22">Belongs to the peptidase M1 family.</text>
</comment>
<evidence type="ECO:0000256" key="7">
    <source>
        <dbReference type="ARBA" id="ARBA00022670"/>
    </source>
</evidence>
<keyword evidence="14 22" id="KW-0482">Metalloprotease</keyword>
<feature type="active site" description="Proton acceptor" evidence="19">
    <location>
        <position position="345"/>
    </location>
</feature>
<keyword evidence="8" id="KW-0812">Transmembrane</keyword>
<evidence type="ECO:0000256" key="20">
    <source>
        <dbReference type="PIRSR" id="PIRSR634016-3"/>
    </source>
</evidence>
<feature type="site" description="Transition state stabilizer" evidence="21">
    <location>
        <position position="430"/>
    </location>
</feature>
<evidence type="ECO:0000256" key="5">
    <source>
        <dbReference type="ARBA" id="ARBA00022475"/>
    </source>
</evidence>
<feature type="binding site" evidence="20">
    <location>
        <position position="344"/>
    </location>
    <ligand>
        <name>Zn(2+)</name>
        <dbReference type="ChEBI" id="CHEBI:29105"/>
        <note>catalytic</note>
    </ligand>
</feature>
<protein>
    <recommendedName>
        <fullName evidence="22">Aminopeptidase</fullName>
        <ecNumber evidence="22">3.4.11.-</ecNumber>
    </recommendedName>
</protein>
<dbReference type="FunFam" id="1.10.390.10:FF:000016">
    <property type="entry name" value="Glutamyl aminopeptidase"/>
    <property type="match status" value="1"/>
</dbReference>
<dbReference type="InterPro" id="IPR027268">
    <property type="entry name" value="Peptidase_M4/M1_CTD_sf"/>
</dbReference>
<dbReference type="GO" id="GO:0005737">
    <property type="term" value="C:cytoplasm"/>
    <property type="evidence" value="ECO:0007669"/>
    <property type="project" value="TreeGrafter"/>
</dbReference>
<evidence type="ECO:0000259" key="24">
    <source>
        <dbReference type="Pfam" id="PF01433"/>
    </source>
</evidence>
<keyword evidence="7 22" id="KW-0645">Protease</keyword>
<dbReference type="PRINTS" id="PR00756">
    <property type="entry name" value="ALADIPTASE"/>
</dbReference>
<dbReference type="GO" id="GO:0008270">
    <property type="term" value="F:zinc ion binding"/>
    <property type="evidence" value="ECO:0007669"/>
    <property type="project" value="UniProtKB-UniRule"/>
</dbReference>
<evidence type="ECO:0000256" key="22">
    <source>
        <dbReference type="RuleBase" id="RU364040"/>
    </source>
</evidence>
<evidence type="ECO:0000259" key="26">
    <source>
        <dbReference type="Pfam" id="PF17900"/>
    </source>
</evidence>
<dbReference type="Proteomes" id="UP001153714">
    <property type="component" value="Chromosome 7"/>
</dbReference>
<evidence type="ECO:0000256" key="8">
    <source>
        <dbReference type="ARBA" id="ARBA00022692"/>
    </source>
</evidence>
<evidence type="ECO:0000256" key="16">
    <source>
        <dbReference type="ARBA" id="ARBA00023157"/>
    </source>
</evidence>
<feature type="domain" description="Aminopeptidase N-like N-terminal" evidence="26">
    <location>
        <begin position="28"/>
        <end position="236"/>
    </location>
</feature>
<feature type="domain" description="Peptidase M1 membrane alanine aminopeptidase" evidence="24">
    <location>
        <begin position="272"/>
        <end position="497"/>
    </location>
</feature>
<dbReference type="InterPro" id="IPR034016">
    <property type="entry name" value="M1_APN-typ"/>
</dbReference>
<dbReference type="FunFam" id="1.25.50.20:FF:000001">
    <property type="entry name" value="Aminopeptidase"/>
    <property type="match status" value="1"/>
</dbReference>
<comment type="catalytic activity">
    <reaction evidence="1">
        <text>Release of an N-terminal amino acid, Xaa-|-Yaa- from a peptide, amide or arylamide. Xaa is preferably Ala, but may be most amino acids including Pro (slow action). When a terminal hydrophobic residue is followed by a prolyl residue, the two may be released as an intact Xaa-Pro dipeptide.</text>
        <dbReference type="EC" id="3.4.11.2"/>
    </reaction>
</comment>
<keyword evidence="17" id="KW-0325">Glycoprotein</keyword>
<name>A0A9N9WIQ4_9NEOP</name>